<keyword evidence="5" id="KW-1185">Reference proteome</keyword>
<sequence length="92" mass="10045">MVGSYGSNDNAPYHEVFSVHPFTDISNTKGYKVGICDVIKVGTTEDCPDGYKANCRSNFVCPGAQICCVTKCAFNCTDSVPHREDIMRVSQT</sequence>
<evidence type="ECO:0000313" key="4">
    <source>
        <dbReference type="EMBL" id="GIY29821.1"/>
    </source>
</evidence>
<reference evidence="4 5" key="1">
    <citation type="submission" date="2021-06" db="EMBL/GenBank/DDBJ databases">
        <title>Caerostris extrusa draft genome.</title>
        <authorList>
            <person name="Kono N."/>
            <person name="Arakawa K."/>
        </authorList>
    </citation>
    <scope>NUCLEOTIDE SEQUENCE [LARGE SCALE GENOMIC DNA]</scope>
</reference>
<dbReference type="GO" id="GO:0090729">
    <property type="term" value="F:toxin activity"/>
    <property type="evidence" value="ECO:0007669"/>
    <property type="project" value="UniProtKB-KW"/>
</dbReference>
<comment type="caution">
    <text evidence="4">The sequence shown here is derived from an EMBL/GenBank/DDBJ whole genome shotgun (WGS) entry which is preliminary data.</text>
</comment>
<accession>A0AAV4S9H2</accession>
<evidence type="ECO:0000313" key="5">
    <source>
        <dbReference type="Proteomes" id="UP001054945"/>
    </source>
</evidence>
<evidence type="ECO:0008006" key="6">
    <source>
        <dbReference type="Google" id="ProtNLM"/>
    </source>
</evidence>
<evidence type="ECO:0000256" key="1">
    <source>
        <dbReference type="ARBA" id="ARBA00002878"/>
    </source>
</evidence>
<proteinExistence type="predicted"/>
<evidence type="ECO:0000256" key="3">
    <source>
        <dbReference type="ARBA" id="ARBA00022729"/>
    </source>
</evidence>
<evidence type="ECO:0000256" key="2">
    <source>
        <dbReference type="ARBA" id="ARBA00022656"/>
    </source>
</evidence>
<protein>
    <recommendedName>
        <fullName evidence="6">WAP domain-containing protein</fullName>
    </recommendedName>
</protein>
<organism evidence="4 5">
    <name type="scientific">Caerostris extrusa</name>
    <name type="common">Bark spider</name>
    <name type="synonym">Caerostris bankana</name>
    <dbReference type="NCBI Taxonomy" id="172846"/>
    <lineage>
        <taxon>Eukaryota</taxon>
        <taxon>Metazoa</taxon>
        <taxon>Ecdysozoa</taxon>
        <taxon>Arthropoda</taxon>
        <taxon>Chelicerata</taxon>
        <taxon>Arachnida</taxon>
        <taxon>Araneae</taxon>
        <taxon>Araneomorphae</taxon>
        <taxon>Entelegynae</taxon>
        <taxon>Araneoidea</taxon>
        <taxon>Araneidae</taxon>
        <taxon>Caerostris</taxon>
    </lineage>
</organism>
<dbReference type="Proteomes" id="UP001054945">
    <property type="component" value="Unassembled WGS sequence"/>
</dbReference>
<dbReference type="SUPFAM" id="SSF57256">
    <property type="entry name" value="Elafin-like"/>
    <property type="match status" value="1"/>
</dbReference>
<name>A0AAV4S9H2_CAEEX</name>
<dbReference type="InterPro" id="IPR036645">
    <property type="entry name" value="Elafin-like_sf"/>
</dbReference>
<comment type="function">
    <text evidence="1">Has antibacterial activity.</text>
</comment>
<dbReference type="EMBL" id="BPLR01009134">
    <property type="protein sequence ID" value="GIY29821.1"/>
    <property type="molecule type" value="Genomic_DNA"/>
</dbReference>
<keyword evidence="3" id="KW-0732">Signal</keyword>
<gene>
    <name evidence="4" type="ORF">CEXT_51381</name>
</gene>
<dbReference type="AlphaFoldDB" id="A0AAV4S9H2"/>
<keyword evidence="2" id="KW-0800">Toxin</keyword>